<organism evidence="2 3">
    <name type="scientific">Gulo gulo</name>
    <name type="common">Wolverine</name>
    <name type="synonym">Gluton</name>
    <dbReference type="NCBI Taxonomy" id="48420"/>
    <lineage>
        <taxon>Eukaryota</taxon>
        <taxon>Metazoa</taxon>
        <taxon>Chordata</taxon>
        <taxon>Craniata</taxon>
        <taxon>Vertebrata</taxon>
        <taxon>Euteleostomi</taxon>
        <taxon>Mammalia</taxon>
        <taxon>Eutheria</taxon>
        <taxon>Laurasiatheria</taxon>
        <taxon>Carnivora</taxon>
        <taxon>Caniformia</taxon>
        <taxon>Musteloidea</taxon>
        <taxon>Mustelidae</taxon>
        <taxon>Guloninae</taxon>
        <taxon>Gulo</taxon>
    </lineage>
</organism>
<evidence type="ECO:0000256" key="1">
    <source>
        <dbReference type="SAM" id="MobiDB-lite"/>
    </source>
</evidence>
<evidence type="ECO:0000313" key="3">
    <source>
        <dbReference type="Proteomes" id="UP000269945"/>
    </source>
</evidence>
<comment type="caution">
    <text evidence="2">The sequence shown here is derived from an EMBL/GenBank/DDBJ whole genome shotgun (WGS) entry which is preliminary data.</text>
</comment>
<keyword evidence="3" id="KW-1185">Reference proteome</keyword>
<dbReference type="Proteomes" id="UP000269945">
    <property type="component" value="Unassembled WGS sequence"/>
</dbReference>
<sequence>GQSLARSVRGRGGGCTGLVGSCQCLPRLGPKPCPTPSTAYRVQSLQAQWSPGQRPPGAPSHPPRGTHTRPSQLGTPGVVSAVSRLYLVSRGETAPTLMPRDLGVGLPGHHAVQVQGLPFGHVGGGGLDADGLGAARSWG</sequence>
<evidence type="ECO:0000313" key="2">
    <source>
        <dbReference type="EMBL" id="VCW67750.1"/>
    </source>
</evidence>
<proteinExistence type="predicted"/>
<name>A0A9X9PV15_GULGU</name>
<dbReference type="EMBL" id="CYRY02003076">
    <property type="protein sequence ID" value="VCW67750.1"/>
    <property type="molecule type" value="Genomic_DNA"/>
</dbReference>
<feature type="region of interest" description="Disordered" evidence="1">
    <location>
        <begin position="46"/>
        <end position="77"/>
    </location>
</feature>
<dbReference type="AlphaFoldDB" id="A0A9X9PV15"/>
<accession>A0A9X9PV15</accession>
<feature type="non-terminal residue" evidence="2">
    <location>
        <position position="1"/>
    </location>
</feature>
<feature type="compositionally biased region" description="Pro residues" evidence="1">
    <location>
        <begin position="53"/>
        <end position="62"/>
    </location>
</feature>
<gene>
    <name evidence="2" type="ORF">BN2614_LOCUS2</name>
</gene>
<protein>
    <submittedName>
        <fullName evidence="2">Uncharacterized protein</fullName>
    </submittedName>
</protein>
<reference evidence="2 3" key="1">
    <citation type="submission" date="2018-10" db="EMBL/GenBank/DDBJ databases">
        <authorList>
            <person name="Ekblom R."/>
            <person name="Jareborg N."/>
        </authorList>
    </citation>
    <scope>NUCLEOTIDE SEQUENCE [LARGE SCALE GENOMIC DNA]</scope>
    <source>
        <tissue evidence="2">Muscle</tissue>
    </source>
</reference>